<dbReference type="PANTHER" id="PTHR43377">
    <property type="entry name" value="BILIVERDIN REDUCTASE A"/>
    <property type="match status" value="1"/>
</dbReference>
<dbReference type="Proteomes" id="UP000320496">
    <property type="component" value="Chromosome"/>
</dbReference>
<dbReference type="InterPro" id="IPR036291">
    <property type="entry name" value="NAD(P)-bd_dom_sf"/>
</dbReference>
<keyword evidence="3" id="KW-1185">Reference proteome</keyword>
<accession>A0A517ZA50</accession>
<feature type="domain" description="Gfo/Idh/MocA-like oxidoreductase N-terminal" evidence="1">
    <location>
        <begin position="9"/>
        <end position="144"/>
    </location>
</feature>
<dbReference type="Pfam" id="PF01408">
    <property type="entry name" value="GFO_IDH_MocA"/>
    <property type="match status" value="1"/>
</dbReference>
<dbReference type="InterPro" id="IPR000683">
    <property type="entry name" value="Gfo/Idh/MocA-like_OxRdtase_N"/>
</dbReference>
<dbReference type="PANTHER" id="PTHR43377:SF1">
    <property type="entry name" value="BILIVERDIN REDUCTASE A"/>
    <property type="match status" value="1"/>
</dbReference>
<dbReference type="EMBL" id="CP036275">
    <property type="protein sequence ID" value="QDU39321.1"/>
    <property type="molecule type" value="Genomic_DNA"/>
</dbReference>
<dbReference type="SUPFAM" id="SSF51735">
    <property type="entry name" value="NAD(P)-binding Rossmann-fold domains"/>
    <property type="match status" value="1"/>
</dbReference>
<reference evidence="2 3" key="1">
    <citation type="submission" date="2019-02" db="EMBL/GenBank/DDBJ databases">
        <title>Deep-cultivation of Planctomycetes and their phenomic and genomic characterization uncovers novel biology.</title>
        <authorList>
            <person name="Wiegand S."/>
            <person name="Jogler M."/>
            <person name="Boedeker C."/>
            <person name="Pinto D."/>
            <person name="Vollmers J."/>
            <person name="Rivas-Marin E."/>
            <person name="Kohn T."/>
            <person name="Peeters S.H."/>
            <person name="Heuer A."/>
            <person name="Rast P."/>
            <person name="Oberbeckmann S."/>
            <person name="Bunk B."/>
            <person name="Jeske O."/>
            <person name="Meyerdierks A."/>
            <person name="Storesund J.E."/>
            <person name="Kallscheuer N."/>
            <person name="Luecker S."/>
            <person name="Lage O.M."/>
            <person name="Pohl T."/>
            <person name="Merkel B.J."/>
            <person name="Hornburger P."/>
            <person name="Mueller R.-W."/>
            <person name="Bruemmer F."/>
            <person name="Labrenz M."/>
            <person name="Spormann A.M."/>
            <person name="Op den Camp H."/>
            <person name="Overmann J."/>
            <person name="Amann R."/>
            <person name="Jetten M.S.M."/>
            <person name="Mascher T."/>
            <person name="Medema M.H."/>
            <person name="Devos D.P."/>
            <person name="Kaster A.-K."/>
            <person name="Ovreas L."/>
            <person name="Rohde M."/>
            <person name="Galperin M.Y."/>
            <person name="Jogler C."/>
        </authorList>
    </citation>
    <scope>NUCLEOTIDE SEQUENCE [LARGE SCALE GENOMIC DNA]</scope>
    <source>
        <strain evidence="2 3">Mal4</strain>
    </source>
</reference>
<organism evidence="2 3">
    <name type="scientific">Maioricimonas rarisocia</name>
    <dbReference type="NCBI Taxonomy" id="2528026"/>
    <lineage>
        <taxon>Bacteria</taxon>
        <taxon>Pseudomonadati</taxon>
        <taxon>Planctomycetota</taxon>
        <taxon>Planctomycetia</taxon>
        <taxon>Planctomycetales</taxon>
        <taxon>Planctomycetaceae</taxon>
        <taxon>Maioricimonas</taxon>
    </lineage>
</organism>
<dbReference type="Gene3D" id="3.30.360.10">
    <property type="entry name" value="Dihydrodipicolinate Reductase, domain 2"/>
    <property type="match status" value="1"/>
</dbReference>
<dbReference type="RefSeq" id="WP_197443571.1">
    <property type="nucleotide sequence ID" value="NZ_CP036275.1"/>
</dbReference>
<gene>
    <name evidence="2" type="primary">ydgJ_3</name>
    <name evidence="2" type="ORF">Mal4_36600</name>
</gene>
<dbReference type="GO" id="GO:0000166">
    <property type="term" value="F:nucleotide binding"/>
    <property type="evidence" value="ECO:0007669"/>
    <property type="project" value="InterPro"/>
</dbReference>
<proteinExistence type="predicted"/>
<evidence type="ECO:0000259" key="1">
    <source>
        <dbReference type="Pfam" id="PF01408"/>
    </source>
</evidence>
<dbReference type="GO" id="GO:0016491">
    <property type="term" value="F:oxidoreductase activity"/>
    <property type="evidence" value="ECO:0007669"/>
    <property type="project" value="UniProtKB-KW"/>
</dbReference>
<name>A0A517ZA50_9PLAN</name>
<keyword evidence="2" id="KW-0560">Oxidoreductase</keyword>
<evidence type="ECO:0000313" key="2">
    <source>
        <dbReference type="EMBL" id="QDU39321.1"/>
    </source>
</evidence>
<protein>
    <submittedName>
        <fullName evidence="2">Putative oxidoreductase YdgJ</fullName>
        <ecNumber evidence="2">1.-.-.-</ecNumber>
    </submittedName>
</protein>
<dbReference type="Gene3D" id="3.40.50.720">
    <property type="entry name" value="NAD(P)-binding Rossmann-like Domain"/>
    <property type="match status" value="1"/>
</dbReference>
<evidence type="ECO:0000313" key="3">
    <source>
        <dbReference type="Proteomes" id="UP000320496"/>
    </source>
</evidence>
<dbReference type="KEGG" id="mri:Mal4_36600"/>
<dbReference type="AlphaFoldDB" id="A0A517ZA50"/>
<dbReference type="InterPro" id="IPR051450">
    <property type="entry name" value="Gfo/Idh/MocA_Oxidoreductases"/>
</dbReference>
<sequence length="427" mass="47565">MTATPTHRLRAGMIGMGMIFDETYRPFFERAHQEGVYSRRFGDVDVPLTGVATRTGRRAEAYHQRAVSAGQIADFRSFAGENSVGDMLEQGVDFACVATPDDRHFPAAKAVLESGTHLLVEKPSVLKLQELDELIRLADEKGVLAKAVYHKLLDPDHKKLRTLVHDDVLQHVNTGYCTLLEPKAISGSQFSEWITGRNPGTYVAVHYIKLIDFSFGGRLKTVMATGQRGLVGPADGPTWDSNQLRMIYEYEDGREAAFDIHTSWVTPDNFPGYVEQEVQFRFDNGVWNGHSRKRGVECTVEGKTPNEMKISINNHYNAPAVEPWGERTQRGYGVEVIERFVREVADVEYGGPESERAERLHAARSLTYNDLSADRQVVAAVQALEAILERAANGEPDCVVRVNDPRGGLVLYRPGSSDAEVLYEPTV</sequence>
<dbReference type="EC" id="1.-.-.-" evidence="2"/>